<organism evidence="2">
    <name type="scientific">Caenorhabditis brenneri</name>
    <name type="common">Nematode worm</name>
    <dbReference type="NCBI Taxonomy" id="135651"/>
    <lineage>
        <taxon>Eukaryota</taxon>
        <taxon>Metazoa</taxon>
        <taxon>Ecdysozoa</taxon>
        <taxon>Nematoda</taxon>
        <taxon>Chromadorea</taxon>
        <taxon>Rhabditida</taxon>
        <taxon>Rhabditina</taxon>
        <taxon>Rhabditomorpha</taxon>
        <taxon>Rhabditoidea</taxon>
        <taxon>Rhabditidae</taxon>
        <taxon>Peloderinae</taxon>
        <taxon>Caenorhabditis</taxon>
    </lineage>
</organism>
<keyword evidence="2" id="KW-1185">Reference proteome</keyword>
<dbReference type="InParanoid" id="G0NKE9"/>
<protein>
    <submittedName>
        <fullName evidence="1">Uncharacterized protein</fullName>
    </submittedName>
</protein>
<proteinExistence type="predicted"/>
<dbReference type="Proteomes" id="UP000008068">
    <property type="component" value="Unassembled WGS sequence"/>
</dbReference>
<dbReference type="OrthoDB" id="10009520at2759"/>
<gene>
    <name evidence="1" type="ORF">CAEBREN_25819</name>
</gene>
<dbReference type="HOGENOM" id="CLU_1836857_0_0_1"/>
<name>G0NKE9_CAEBE</name>
<dbReference type="AlphaFoldDB" id="G0NKE9"/>
<accession>G0NKE9</accession>
<evidence type="ECO:0000313" key="1">
    <source>
        <dbReference type="EMBL" id="EGT32912.1"/>
    </source>
</evidence>
<reference evidence="2" key="1">
    <citation type="submission" date="2011-07" db="EMBL/GenBank/DDBJ databases">
        <authorList>
            <consortium name="Caenorhabditis brenneri Sequencing and Analysis Consortium"/>
            <person name="Wilson R.K."/>
        </authorList>
    </citation>
    <scope>NUCLEOTIDE SEQUENCE [LARGE SCALE GENOMIC DNA]</scope>
    <source>
        <strain evidence="2">PB2801</strain>
    </source>
</reference>
<evidence type="ECO:0000313" key="2">
    <source>
        <dbReference type="Proteomes" id="UP000008068"/>
    </source>
</evidence>
<dbReference type="Gene3D" id="1.20.120.1750">
    <property type="match status" value="1"/>
</dbReference>
<dbReference type="EMBL" id="GL379899">
    <property type="protein sequence ID" value="EGT32912.1"/>
    <property type="molecule type" value="Genomic_DNA"/>
</dbReference>
<sequence>MMNKWSSQTQESSKTLVWIARFTKPYHLDCHASDQLKTAVDALFASRRTLMNSYIFTFFLEKGNNARIFENNQADLHGAVEKLSKTLHDEISIQRPEYLKKLLTKIHDKCVYVEHRQKILLNHCKEGYDYNFWKFEEQPF</sequence>
<dbReference type="STRING" id="135651.G0NKE9"/>
<dbReference type="eggNOG" id="KOG1815">
    <property type="taxonomic scope" value="Eukaryota"/>
</dbReference>